<dbReference type="EMBL" id="UINC01212658">
    <property type="protein sequence ID" value="SVE37085.1"/>
    <property type="molecule type" value="Genomic_DNA"/>
</dbReference>
<proteinExistence type="predicted"/>
<evidence type="ECO:0000313" key="2">
    <source>
        <dbReference type="EMBL" id="SVE37085.1"/>
    </source>
</evidence>
<dbReference type="Gene3D" id="3.40.50.1820">
    <property type="entry name" value="alpha/beta hydrolase"/>
    <property type="match status" value="1"/>
</dbReference>
<evidence type="ECO:0000256" key="1">
    <source>
        <dbReference type="SAM" id="MobiDB-lite"/>
    </source>
</evidence>
<feature type="non-terminal residue" evidence="2">
    <location>
        <position position="238"/>
    </location>
</feature>
<reference evidence="2" key="1">
    <citation type="submission" date="2018-05" db="EMBL/GenBank/DDBJ databases">
        <authorList>
            <person name="Lanie J.A."/>
            <person name="Ng W.-L."/>
            <person name="Kazmierczak K.M."/>
            <person name="Andrzejewski T.M."/>
            <person name="Davidsen T.M."/>
            <person name="Wayne K.J."/>
            <person name="Tettelin H."/>
            <person name="Glass J.I."/>
            <person name="Rusch D."/>
            <person name="Podicherti R."/>
            <person name="Tsui H.-C.T."/>
            <person name="Winkler M.E."/>
        </authorList>
    </citation>
    <scope>NUCLEOTIDE SEQUENCE</scope>
</reference>
<accession>A0A383CYQ1</accession>
<dbReference type="InterPro" id="IPR029058">
    <property type="entry name" value="AB_hydrolase_fold"/>
</dbReference>
<feature type="region of interest" description="Disordered" evidence="1">
    <location>
        <begin position="52"/>
        <end position="75"/>
    </location>
</feature>
<gene>
    <name evidence="2" type="ORF">METZ01_LOCUS489939</name>
</gene>
<dbReference type="AlphaFoldDB" id="A0A383CYQ1"/>
<protein>
    <submittedName>
        <fullName evidence="2">Uncharacterized protein</fullName>
    </submittedName>
</protein>
<sequence>ISATLVSGYFNSRQRVWEEPIYRNVFGLLGQFGDAEIASLIGPRGLVVEHAPVQSIEGPPKARPGRRGGAAPGKISTTPIKSVASEFRRAWGLAGKSKSPGLWELIKSDAAGSDNALKKFLLSLRVIKIPFPKPWDLHFKLKTDNTAKRQQRQIKELTNYTQQLLRFSEYERSENFWKKLPPSQTDKWEEQSEPHRKRMWQEVIGQLPAANIPTNPRSRKILETDGWTGYDVLLDVWP</sequence>
<feature type="non-terminal residue" evidence="2">
    <location>
        <position position="1"/>
    </location>
</feature>
<name>A0A383CYQ1_9ZZZZ</name>
<organism evidence="2">
    <name type="scientific">marine metagenome</name>
    <dbReference type="NCBI Taxonomy" id="408172"/>
    <lineage>
        <taxon>unclassified sequences</taxon>
        <taxon>metagenomes</taxon>
        <taxon>ecological metagenomes</taxon>
    </lineage>
</organism>